<evidence type="ECO:0000259" key="2">
    <source>
        <dbReference type="Pfam" id="PF08028"/>
    </source>
</evidence>
<name>A0A4V2Y1C1_9ACTN</name>
<dbReference type="GO" id="GO:0016787">
    <property type="term" value="F:hydrolase activity"/>
    <property type="evidence" value="ECO:0007669"/>
    <property type="project" value="UniProtKB-KW"/>
</dbReference>
<gene>
    <name evidence="3" type="ORF">E1283_27810</name>
</gene>
<dbReference type="OrthoDB" id="3404950at2"/>
<dbReference type="RefSeq" id="WP_132820919.1">
    <property type="nucleotide sequence ID" value="NZ_SMKI01000389.1"/>
</dbReference>
<dbReference type="InterPro" id="IPR013107">
    <property type="entry name" value="Acyl-CoA_DH_C"/>
</dbReference>
<dbReference type="PIRSF" id="PIRSF016578">
    <property type="entry name" value="HsaA"/>
    <property type="match status" value="1"/>
</dbReference>
<dbReference type="Gene3D" id="2.40.110.10">
    <property type="entry name" value="Butyryl-CoA Dehydrogenase, subunit A, domain 2"/>
    <property type="match status" value="1"/>
</dbReference>
<dbReference type="Proteomes" id="UP000295345">
    <property type="component" value="Unassembled WGS sequence"/>
</dbReference>
<evidence type="ECO:0000313" key="4">
    <source>
        <dbReference type="Proteomes" id="UP000295345"/>
    </source>
</evidence>
<keyword evidence="1" id="KW-0560">Oxidoreductase</keyword>
<dbReference type="InterPro" id="IPR009100">
    <property type="entry name" value="AcylCoA_DH/oxidase_NM_dom_sf"/>
</dbReference>
<dbReference type="InterPro" id="IPR046373">
    <property type="entry name" value="Acyl-CoA_Oxase/DH_mid-dom_sf"/>
</dbReference>
<dbReference type="GO" id="GO:0050660">
    <property type="term" value="F:flavin adenine dinucleotide binding"/>
    <property type="evidence" value="ECO:0007669"/>
    <property type="project" value="InterPro"/>
</dbReference>
<dbReference type="SUPFAM" id="SSF56645">
    <property type="entry name" value="Acyl-CoA dehydrogenase NM domain-like"/>
    <property type="match status" value="1"/>
</dbReference>
<accession>A0A4V2Y1C1</accession>
<dbReference type="InterPro" id="IPR037069">
    <property type="entry name" value="AcylCoA_DH/ox_N_sf"/>
</dbReference>
<dbReference type="PANTHER" id="PTHR43884:SF12">
    <property type="entry name" value="ISOVALERYL-COA DEHYDROGENASE, MITOCHONDRIAL-RELATED"/>
    <property type="match status" value="1"/>
</dbReference>
<sequence>MLDVEELATRARAAAPRAEEAGKLDPEVAELILAAGFARHFAPRAFGGAEGSFAELTRAVATVAASCPATGWCASLAANLARMVLFLPERGRREIWAAGPDALVVGSLASFGQAEPADDGWVVTGRWPFISGVDHADWALLCAGLPDGGPARVFAVPRAELTSGQTWDSIGMRGTGSHHVSVDGVFVPAHRTFARDEVLAGRPAGAVPEGHTVPLEAVNLLSFAAPLLGIAEGALAVWTEHARGKAANWNPAAPSASLLATTYARTAGEIDAARLLLERCADVADRGPAVTEDEVARNIRDISLSVEMLTAAVNRLVARGGTSNFGESRPLQRFWRDANTTASHVALQFEMAALGYAEGRLWEPGKAPGSAPLDAAW</sequence>
<organism evidence="3 4">
    <name type="scientific">Streptomyces hainanensis</name>
    <dbReference type="NCBI Taxonomy" id="402648"/>
    <lineage>
        <taxon>Bacteria</taxon>
        <taxon>Bacillati</taxon>
        <taxon>Actinomycetota</taxon>
        <taxon>Actinomycetes</taxon>
        <taxon>Kitasatosporales</taxon>
        <taxon>Streptomycetaceae</taxon>
        <taxon>Streptomyces</taxon>
    </lineage>
</organism>
<dbReference type="AlphaFoldDB" id="A0A4V2Y1C1"/>
<feature type="domain" description="Acyl-CoA dehydrogenase C-terminal" evidence="2">
    <location>
        <begin position="222"/>
        <end position="348"/>
    </location>
</feature>
<dbReference type="EMBL" id="SMKI01000389">
    <property type="protein sequence ID" value="TDC68165.1"/>
    <property type="molecule type" value="Genomic_DNA"/>
</dbReference>
<dbReference type="PANTHER" id="PTHR43884">
    <property type="entry name" value="ACYL-COA DEHYDROGENASE"/>
    <property type="match status" value="1"/>
</dbReference>
<dbReference type="Gene3D" id="1.20.140.10">
    <property type="entry name" value="Butyryl-CoA Dehydrogenase, subunit A, domain 3"/>
    <property type="match status" value="1"/>
</dbReference>
<dbReference type="SUPFAM" id="SSF47203">
    <property type="entry name" value="Acyl-CoA dehydrogenase C-terminal domain-like"/>
    <property type="match status" value="1"/>
</dbReference>
<keyword evidence="3" id="KW-0378">Hydrolase</keyword>
<proteinExistence type="predicted"/>
<dbReference type="GO" id="GO:0008470">
    <property type="term" value="F:3-methylbutanoyl-CoA dehydrogenase activity"/>
    <property type="evidence" value="ECO:0007669"/>
    <property type="project" value="TreeGrafter"/>
</dbReference>
<protein>
    <submittedName>
        <fullName evidence="3">Hydrolase</fullName>
    </submittedName>
</protein>
<evidence type="ECO:0000313" key="3">
    <source>
        <dbReference type="EMBL" id="TDC68165.1"/>
    </source>
</evidence>
<dbReference type="GO" id="GO:0006552">
    <property type="term" value="P:L-leucine catabolic process"/>
    <property type="evidence" value="ECO:0007669"/>
    <property type="project" value="TreeGrafter"/>
</dbReference>
<keyword evidence="4" id="KW-1185">Reference proteome</keyword>
<comment type="caution">
    <text evidence="3">The sequence shown here is derived from an EMBL/GenBank/DDBJ whole genome shotgun (WGS) entry which is preliminary data.</text>
</comment>
<dbReference type="Gene3D" id="1.10.540.10">
    <property type="entry name" value="Acyl-CoA dehydrogenase/oxidase, N-terminal domain"/>
    <property type="match status" value="1"/>
</dbReference>
<evidence type="ECO:0000256" key="1">
    <source>
        <dbReference type="ARBA" id="ARBA00023002"/>
    </source>
</evidence>
<dbReference type="InterPro" id="IPR036250">
    <property type="entry name" value="AcylCo_DH-like_C"/>
</dbReference>
<reference evidence="3 4" key="1">
    <citation type="submission" date="2019-03" db="EMBL/GenBank/DDBJ databases">
        <title>Draft genome sequences of novel Actinobacteria.</title>
        <authorList>
            <person name="Sahin N."/>
            <person name="Ay H."/>
            <person name="Saygin H."/>
        </authorList>
    </citation>
    <scope>NUCLEOTIDE SEQUENCE [LARGE SCALE GENOMIC DNA]</scope>
    <source>
        <strain evidence="3 4">DSM 41900</strain>
    </source>
</reference>
<dbReference type="Pfam" id="PF08028">
    <property type="entry name" value="Acyl-CoA_dh_2"/>
    <property type="match status" value="1"/>
</dbReference>